<proteinExistence type="predicted"/>
<keyword evidence="2" id="KW-0418">Kinase</keyword>
<feature type="domain" description="Phosphoribulokinase/uridine kinase" evidence="1">
    <location>
        <begin position="26"/>
        <end position="167"/>
    </location>
</feature>
<dbReference type="InterPro" id="IPR006083">
    <property type="entry name" value="PRK/URK"/>
</dbReference>
<dbReference type="AlphaFoldDB" id="A0A6B0XX78"/>
<dbReference type="Pfam" id="PF00485">
    <property type="entry name" value="PRK"/>
    <property type="match status" value="1"/>
</dbReference>
<accession>A0A6B0XX78</accession>
<dbReference type="Gene3D" id="3.40.50.300">
    <property type="entry name" value="P-loop containing nucleotide triphosphate hydrolases"/>
    <property type="match status" value="1"/>
</dbReference>
<evidence type="ECO:0000313" key="2">
    <source>
        <dbReference type="EMBL" id="MXY33158.1"/>
    </source>
</evidence>
<protein>
    <submittedName>
        <fullName evidence="2">Nucleoside/nucleotide kinase family protein</fullName>
    </submittedName>
</protein>
<reference evidence="2" key="1">
    <citation type="submission" date="2019-09" db="EMBL/GenBank/DDBJ databases">
        <title>Characterisation of the sponge microbiome using genome-centric metagenomics.</title>
        <authorList>
            <person name="Engelberts J.P."/>
            <person name="Robbins S.J."/>
            <person name="De Goeij J.M."/>
            <person name="Aranda M."/>
            <person name="Bell S.C."/>
            <person name="Webster N.S."/>
        </authorList>
    </citation>
    <scope>NUCLEOTIDE SEQUENCE</scope>
    <source>
        <strain evidence="2">SB0664_bin_43</strain>
    </source>
</reference>
<organism evidence="2">
    <name type="scientific">Boseongicola sp. SB0664_bin_43</name>
    <dbReference type="NCBI Taxonomy" id="2604844"/>
    <lineage>
        <taxon>Bacteria</taxon>
        <taxon>Pseudomonadati</taxon>
        <taxon>Pseudomonadota</taxon>
        <taxon>Alphaproteobacteria</taxon>
        <taxon>Rhodobacterales</taxon>
        <taxon>Paracoccaceae</taxon>
        <taxon>Boseongicola</taxon>
    </lineage>
</organism>
<name>A0A6B0XX78_9RHOB</name>
<comment type="caution">
    <text evidence="2">The sequence shown here is derived from an EMBL/GenBank/DDBJ whole genome shotgun (WGS) entry which is preliminary data.</text>
</comment>
<dbReference type="SUPFAM" id="SSF52540">
    <property type="entry name" value="P-loop containing nucleoside triphosphate hydrolases"/>
    <property type="match status" value="1"/>
</dbReference>
<gene>
    <name evidence="2" type="ORF">F4Y60_03525</name>
</gene>
<dbReference type="GO" id="GO:0016301">
    <property type="term" value="F:kinase activity"/>
    <property type="evidence" value="ECO:0007669"/>
    <property type="project" value="UniProtKB-KW"/>
</dbReference>
<dbReference type="InterPro" id="IPR027417">
    <property type="entry name" value="P-loop_NTPase"/>
</dbReference>
<dbReference type="GO" id="GO:0005524">
    <property type="term" value="F:ATP binding"/>
    <property type="evidence" value="ECO:0007669"/>
    <property type="project" value="InterPro"/>
</dbReference>
<dbReference type="EMBL" id="VXRY01000137">
    <property type="protein sequence ID" value="MXY33158.1"/>
    <property type="molecule type" value="Genomic_DNA"/>
</dbReference>
<keyword evidence="2" id="KW-0808">Transferase</keyword>
<dbReference type="PANTHER" id="PTHR10285">
    <property type="entry name" value="URIDINE KINASE"/>
    <property type="match status" value="1"/>
</dbReference>
<sequence length="205" mass="22539">MTTALKARIQAVAEGIRALPEGRRRLIAIAGPPGAGKSTLAAALVQVLGPTAALVPMDGFHFDNDTLTARGLRNRKGAPETFDLEGLSRLLEQLVHEDEVAVPAFDRALDKVVGSSTFVRTGHRWVIVEGNYLLLDEPGWRDLSRQWDLSVYLDEPYDVLEERLIHRWLDLGLSLEDSRAWAFGNDIPNARRVAAARLPAGLVLS</sequence>
<evidence type="ECO:0000259" key="1">
    <source>
        <dbReference type="Pfam" id="PF00485"/>
    </source>
</evidence>